<feature type="transmembrane region" description="Helical" evidence="1">
    <location>
        <begin position="20"/>
        <end position="44"/>
    </location>
</feature>
<accession>A0A840E1Q3</accession>
<protein>
    <submittedName>
        <fullName evidence="2">Putative iron-regulated membrane protein</fullName>
    </submittedName>
</protein>
<name>A0A840E1Q3_9BACT</name>
<proteinExistence type="predicted"/>
<evidence type="ECO:0000313" key="3">
    <source>
        <dbReference type="Proteomes" id="UP000576209"/>
    </source>
</evidence>
<keyword evidence="1" id="KW-0472">Membrane</keyword>
<evidence type="ECO:0000256" key="1">
    <source>
        <dbReference type="SAM" id="Phobius"/>
    </source>
</evidence>
<dbReference type="Pfam" id="PF03929">
    <property type="entry name" value="PepSY_TM"/>
    <property type="match status" value="1"/>
</dbReference>
<comment type="caution">
    <text evidence="2">The sequence shown here is derived from an EMBL/GenBank/DDBJ whole genome shotgun (WGS) entry which is preliminary data.</text>
</comment>
<sequence>MEELTSRQKQARILRQTRRIHRWTGVTLFIFFFVIGITSVLLGWKKDVDYIMPPTSRGSSTELTEWLPTADLLSMAQVALTDSLGPTYDPTIDRIDYRPDKGSLKFLFKDHYGEVQLDGTTGQVLSIGIRRADFIEQIHDGSIINDTVKLIYSTIMGLATIIFTLSGFWLWYGPKQMRKS</sequence>
<organism evidence="2 3">
    <name type="scientific">Neolewinella aquimaris</name>
    <dbReference type="NCBI Taxonomy" id="1835722"/>
    <lineage>
        <taxon>Bacteria</taxon>
        <taxon>Pseudomonadati</taxon>
        <taxon>Bacteroidota</taxon>
        <taxon>Saprospiria</taxon>
        <taxon>Saprospirales</taxon>
        <taxon>Lewinellaceae</taxon>
        <taxon>Neolewinella</taxon>
    </lineage>
</organism>
<feature type="transmembrane region" description="Helical" evidence="1">
    <location>
        <begin position="150"/>
        <end position="172"/>
    </location>
</feature>
<dbReference type="Proteomes" id="UP000576209">
    <property type="component" value="Unassembled WGS sequence"/>
</dbReference>
<evidence type="ECO:0000313" key="2">
    <source>
        <dbReference type="EMBL" id="MBB4079484.1"/>
    </source>
</evidence>
<keyword evidence="3" id="KW-1185">Reference proteome</keyword>
<dbReference type="RefSeq" id="WP_183495737.1">
    <property type="nucleotide sequence ID" value="NZ_JACIFF010000005.1"/>
</dbReference>
<reference evidence="2 3" key="1">
    <citation type="submission" date="2020-08" db="EMBL/GenBank/DDBJ databases">
        <title>Genomic Encyclopedia of Type Strains, Phase IV (KMG-IV): sequencing the most valuable type-strain genomes for metagenomic binning, comparative biology and taxonomic classification.</title>
        <authorList>
            <person name="Goeker M."/>
        </authorList>
    </citation>
    <scope>NUCLEOTIDE SEQUENCE [LARGE SCALE GENOMIC DNA]</scope>
    <source>
        <strain evidence="2 3">DSM 105137</strain>
    </source>
</reference>
<dbReference type="InterPro" id="IPR005625">
    <property type="entry name" value="PepSY-ass_TM"/>
</dbReference>
<keyword evidence="1" id="KW-1133">Transmembrane helix</keyword>
<dbReference type="AlphaFoldDB" id="A0A840E1Q3"/>
<keyword evidence="1" id="KW-0812">Transmembrane</keyword>
<dbReference type="EMBL" id="JACIFF010000005">
    <property type="protein sequence ID" value="MBB4079484.1"/>
    <property type="molecule type" value="Genomic_DNA"/>
</dbReference>
<gene>
    <name evidence="2" type="ORF">GGR28_002109</name>
</gene>